<dbReference type="GO" id="GO:0009318">
    <property type="term" value="C:exodeoxyribonuclease VII complex"/>
    <property type="evidence" value="ECO:0007669"/>
    <property type="project" value="UniProtKB-UniRule"/>
</dbReference>
<evidence type="ECO:0000256" key="2">
    <source>
        <dbReference type="ARBA" id="ARBA00022722"/>
    </source>
</evidence>
<keyword evidence="1" id="KW-0963">Cytoplasm</keyword>
<keyword evidence="9" id="KW-1185">Reference proteome</keyword>
<keyword evidence="4 5" id="KW-0269">Exonuclease</keyword>
<accession>A0A2T0U5J4</accession>
<reference evidence="8 9" key="1">
    <citation type="submission" date="2018-03" db="EMBL/GenBank/DDBJ databases">
        <title>Genomic Encyclopedia of Type Strains, Phase III (KMG-III): the genomes of soil and plant-associated and newly described type strains.</title>
        <authorList>
            <person name="Whitman W."/>
        </authorList>
    </citation>
    <scope>NUCLEOTIDE SEQUENCE [LARGE SCALE GENOMIC DNA]</scope>
    <source>
        <strain evidence="8 9">CGMCC 1.9313</strain>
    </source>
</reference>
<dbReference type="GO" id="GO:0008855">
    <property type="term" value="F:exodeoxyribonuclease VII activity"/>
    <property type="evidence" value="ECO:0007669"/>
    <property type="project" value="UniProtKB-UniRule"/>
</dbReference>
<dbReference type="AlphaFoldDB" id="A0A2T0U5J4"/>
<evidence type="ECO:0000313" key="8">
    <source>
        <dbReference type="EMBL" id="PRY53189.1"/>
    </source>
</evidence>
<gene>
    <name evidence="8" type="ORF">B0I27_104199</name>
</gene>
<comment type="subcellular location">
    <subcellularLocation>
        <location evidence="5">Cytoplasm</location>
    </subcellularLocation>
</comment>
<dbReference type="InterPro" id="IPR003753">
    <property type="entry name" value="Exonuc_VII_L"/>
</dbReference>
<evidence type="ECO:0000313" key="9">
    <source>
        <dbReference type="Proteomes" id="UP000238034"/>
    </source>
</evidence>
<comment type="catalytic activity">
    <reaction evidence="5">
        <text>Exonucleolytic cleavage in either 5'- to 3'- or 3'- to 5'-direction to yield nucleoside 5'-phosphates.</text>
        <dbReference type="EC" id="3.1.11.6"/>
    </reaction>
</comment>
<dbReference type="GO" id="GO:0005737">
    <property type="term" value="C:cytoplasm"/>
    <property type="evidence" value="ECO:0007669"/>
    <property type="project" value="UniProtKB-SubCell"/>
</dbReference>
<dbReference type="EMBL" id="PVTH01000004">
    <property type="protein sequence ID" value="PRY53189.1"/>
    <property type="molecule type" value="Genomic_DNA"/>
</dbReference>
<dbReference type="InterPro" id="IPR025824">
    <property type="entry name" value="OB-fold_nuc-bd_dom"/>
</dbReference>
<protein>
    <recommendedName>
        <fullName evidence="5">Exodeoxyribonuclease 7 large subunit</fullName>
        <ecNumber evidence="5">3.1.11.6</ecNumber>
    </recommendedName>
</protein>
<keyword evidence="2 5" id="KW-0540">Nuclease</keyword>
<dbReference type="PANTHER" id="PTHR30008:SF0">
    <property type="entry name" value="EXODEOXYRIBONUCLEASE 7 LARGE SUBUNIT"/>
    <property type="match status" value="1"/>
</dbReference>
<keyword evidence="3 5" id="KW-0378">Hydrolase</keyword>
<evidence type="ECO:0000256" key="5">
    <source>
        <dbReference type="RuleBase" id="RU004355"/>
    </source>
</evidence>
<evidence type="ECO:0000256" key="1">
    <source>
        <dbReference type="ARBA" id="ARBA00022490"/>
    </source>
</evidence>
<dbReference type="NCBIfam" id="TIGR00237">
    <property type="entry name" value="xseA"/>
    <property type="match status" value="1"/>
</dbReference>
<feature type="domain" description="Exonuclease VII large subunit C-terminal" evidence="6">
    <location>
        <begin position="145"/>
        <end position="435"/>
    </location>
</feature>
<comment type="similarity">
    <text evidence="5">Belongs to the XseA family.</text>
</comment>
<dbReference type="OrthoDB" id="9802795at2"/>
<dbReference type="GO" id="GO:0003676">
    <property type="term" value="F:nucleic acid binding"/>
    <property type="evidence" value="ECO:0007669"/>
    <property type="project" value="InterPro"/>
</dbReference>
<evidence type="ECO:0000259" key="6">
    <source>
        <dbReference type="Pfam" id="PF02601"/>
    </source>
</evidence>
<dbReference type="InterPro" id="IPR020579">
    <property type="entry name" value="Exonuc_VII_lsu_C"/>
</dbReference>
<dbReference type="Pfam" id="PF13742">
    <property type="entry name" value="tRNA_anti_2"/>
    <property type="match status" value="1"/>
</dbReference>
<feature type="domain" description="OB-fold nucleic acid binding" evidence="7">
    <location>
        <begin position="5"/>
        <end position="108"/>
    </location>
</feature>
<dbReference type="EC" id="3.1.11.6" evidence="5"/>
<evidence type="ECO:0000256" key="4">
    <source>
        <dbReference type="ARBA" id="ARBA00022839"/>
    </source>
</evidence>
<organism evidence="8 9">
    <name type="scientific">Arcticibacter pallidicorallinus</name>
    <dbReference type="NCBI Taxonomy" id="1259464"/>
    <lineage>
        <taxon>Bacteria</taxon>
        <taxon>Pseudomonadati</taxon>
        <taxon>Bacteroidota</taxon>
        <taxon>Sphingobacteriia</taxon>
        <taxon>Sphingobacteriales</taxon>
        <taxon>Sphingobacteriaceae</taxon>
        <taxon>Arcticibacter</taxon>
    </lineage>
</organism>
<dbReference type="Proteomes" id="UP000238034">
    <property type="component" value="Unassembled WGS sequence"/>
</dbReference>
<name>A0A2T0U5J4_9SPHI</name>
<sequence>MNTYLTLQQLLLNVQGQLRQAFPGSYWIKAELAGVRRVGSHVYFELIQISSGQKVAQIKGTAFFGEGTQAIQAFEQITGQKFTEGIKIGLRASVNYHPVYGLSLNLLELDAELTLGGIELQRKETLDLLLRNNSAYLSLQDGVYITPNKRLPLPAVIQKVAIITSRTSDAHADLKHCLNTNDYGYCFHADLYEALVHGYSAAASIMDALVKIKTSGVCYDMVILTRGGGAPADFLPFDNYDLALSIALFPMPILTGIGHQTNQGIADFFARVHMKTPTMAAQFMIDHNHSFEKRLSTLSDSVNQTATSLLTEKKNRFIMLQSRFGSTTREALQRKRYQLQHVQSGVYPAAFRLIKSLNSKLMMKSAQISFRLPFYFASTQKNLLHLNEHIQSLSPDRLLRRGFAMIRKDGKYVIGSELGEGDNVEIILHKQSYEAAITKKI</sequence>
<evidence type="ECO:0000259" key="7">
    <source>
        <dbReference type="Pfam" id="PF13742"/>
    </source>
</evidence>
<evidence type="ECO:0000256" key="3">
    <source>
        <dbReference type="ARBA" id="ARBA00022801"/>
    </source>
</evidence>
<dbReference type="Pfam" id="PF02601">
    <property type="entry name" value="Exonuc_VII_L"/>
    <property type="match status" value="1"/>
</dbReference>
<dbReference type="RefSeq" id="WP_106292767.1">
    <property type="nucleotide sequence ID" value="NZ_PVTH01000004.1"/>
</dbReference>
<comment type="caution">
    <text evidence="8">The sequence shown here is derived from an EMBL/GenBank/DDBJ whole genome shotgun (WGS) entry which is preliminary data.</text>
</comment>
<dbReference type="PANTHER" id="PTHR30008">
    <property type="entry name" value="EXODEOXYRIBONUCLEASE 7 LARGE SUBUNIT"/>
    <property type="match status" value="1"/>
</dbReference>
<proteinExistence type="inferred from homology"/>
<dbReference type="GO" id="GO:0006308">
    <property type="term" value="P:DNA catabolic process"/>
    <property type="evidence" value="ECO:0007669"/>
    <property type="project" value="UniProtKB-UniRule"/>
</dbReference>